<evidence type="ECO:0000313" key="15">
    <source>
        <dbReference type="Proteomes" id="UP000294547"/>
    </source>
</evidence>
<dbReference type="EMBL" id="SNXY01000006">
    <property type="protein sequence ID" value="TDP86686.1"/>
    <property type="molecule type" value="Genomic_DNA"/>
</dbReference>
<keyword evidence="9" id="KW-0663">Pyridoxal phosphate</keyword>
<name>A0A4R6RLR7_9HYPH</name>
<dbReference type="GO" id="GO:0008652">
    <property type="term" value="P:amino acid biosynthetic process"/>
    <property type="evidence" value="ECO:0007669"/>
    <property type="project" value="UniProtKB-ARBA"/>
</dbReference>
<keyword evidence="15" id="KW-1185">Reference proteome</keyword>
<keyword evidence="10" id="KW-0028">Amino-acid biosynthesis</keyword>
<evidence type="ECO:0000256" key="10">
    <source>
        <dbReference type="ARBA" id="ARBA00023304"/>
    </source>
</evidence>
<keyword evidence="10" id="KW-0100">Branched-chain amino acid biosynthesis</keyword>
<dbReference type="SUPFAM" id="SSF56752">
    <property type="entry name" value="D-aminoacid aminotransferase-like PLP-dependent enzymes"/>
    <property type="match status" value="1"/>
</dbReference>
<organism evidence="14 15">
    <name type="scientific">Oharaeibacter diazotrophicus</name>
    <dbReference type="NCBI Taxonomy" id="1920512"/>
    <lineage>
        <taxon>Bacteria</taxon>
        <taxon>Pseudomonadati</taxon>
        <taxon>Pseudomonadota</taxon>
        <taxon>Alphaproteobacteria</taxon>
        <taxon>Hyphomicrobiales</taxon>
        <taxon>Pleomorphomonadaceae</taxon>
        <taxon>Oharaeibacter</taxon>
    </lineage>
</organism>
<evidence type="ECO:0000256" key="9">
    <source>
        <dbReference type="ARBA" id="ARBA00022898"/>
    </source>
</evidence>
<comment type="pathway">
    <text evidence="5">Amino-acid biosynthesis; L-leucine biosynthesis; L-leucine from 3-methyl-2-oxobutanoate: step 4/4.</text>
</comment>
<evidence type="ECO:0000256" key="12">
    <source>
        <dbReference type="ARBA" id="ARBA00048798"/>
    </source>
</evidence>
<sequence length="278" mass="28676">MILVDGVAYEGTVAPFDLSDRGFTLGDGLFETMAVFAGRPFRLDAHLDRLAAGLAVLGFSVPRDRLAADVATVAARAPAAGGVIRLTVTRGAGARGLAPPAEPKPTVVVSLAPFNPALVGEPTTLATVDVRRNAGSPVSRLKALPYLDNVLAAREAIGRGARDALILDTAGRVACASVANVFRLAGDRVETPTTDAVLPGITRALVLEIAPSLGLVPVERALTRDDLAGADAVFLTNSVRLLQPVTELDGIRFPRDERPAAILAALRAAVVAECGAGP</sequence>
<evidence type="ECO:0000256" key="8">
    <source>
        <dbReference type="ARBA" id="ARBA00014472"/>
    </source>
</evidence>
<dbReference type="Gene3D" id="3.30.470.10">
    <property type="match status" value="1"/>
</dbReference>
<dbReference type="FunFam" id="3.20.10.10:FF:000002">
    <property type="entry name" value="D-alanine aminotransferase"/>
    <property type="match status" value="1"/>
</dbReference>
<keyword evidence="14" id="KW-0032">Aminotransferase</keyword>
<keyword evidence="14" id="KW-0808">Transferase</keyword>
<comment type="catalytic activity">
    <reaction evidence="13">
        <text>L-leucine + 2-oxoglutarate = 4-methyl-2-oxopentanoate + L-glutamate</text>
        <dbReference type="Rhea" id="RHEA:18321"/>
        <dbReference type="ChEBI" id="CHEBI:16810"/>
        <dbReference type="ChEBI" id="CHEBI:17865"/>
        <dbReference type="ChEBI" id="CHEBI:29985"/>
        <dbReference type="ChEBI" id="CHEBI:57427"/>
        <dbReference type="EC" id="2.6.1.42"/>
    </reaction>
</comment>
<dbReference type="InterPro" id="IPR050571">
    <property type="entry name" value="Class-IV_PLP-Dep_Aminotrnsfr"/>
</dbReference>
<comment type="pathway">
    <text evidence="3">Amino-acid biosynthesis; L-isoleucine biosynthesis; L-isoleucine from 2-oxobutanoate: step 4/4.</text>
</comment>
<dbReference type="Proteomes" id="UP000294547">
    <property type="component" value="Unassembled WGS sequence"/>
</dbReference>
<dbReference type="GO" id="GO:0004084">
    <property type="term" value="F:branched-chain-amino-acid transaminase activity"/>
    <property type="evidence" value="ECO:0007669"/>
    <property type="project" value="UniProtKB-EC"/>
</dbReference>
<evidence type="ECO:0000256" key="6">
    <source>
        <dbReference type="ARBA" id="ARBA00009320"/>
    </source>
</evidence>
<dbReference type="EC" id="2.6.1.42" evidence="7"/>
<evidence type="ECO:0000256" key="1">
    <source>
        <dbReference type="ARBA" id="ARBA00001933"/>
    </source>
</evidence>
<dbReference type="InterPro" id="IPR043131">
    <property type="entry name" value="BCAT-like_N"/>
</dbReference>
<reference evidence="14 15" key="1">
    <citation type="submission" date="2019-03" db="EMBL/GenBank/DDBJ databases">
        <title>Genomic Encyclopedia of Type Strains, Phase IV (KMG-IV): sequencing the most valuable type-strain genomes for metagenomic binning, comparative biology and taxonomic classification.</title>
        <authorList>
            <person name="Goeker M."/>
        </authorList>
    </citation>
    <scope>NUCLEOTIDE SEQUENCE [LARGE SCALE GENOMIC DNA]</scope>
    <source>
        <strain evidence="14 15">DSM 102969</strain>
    </source>
</reference>
<comment type="cofactor">
    <cofactor evidence="1">
        <name>pyridoxal 5'-phosphate</name>
        <dbReference type="ChEBI" id="CHEBI:597326"/>
    </cofactor>
</comment>
<dbReference type="PANTHER" id="PTHR42743">
    <property type="entry name" value="AMINO-ACID AMINOTRANSFERASE"/>
    <property type="match status" value="1"/>
</dbReference>
<dbReference type="PANTHER" id="PTHR42743:SF11">
    <property type="entry name" value="AMINODEOXYCHORISMATE LYASE"/>
    <property type="match status" value="1"/>
</dbReference>
<accession>A0A4R6RLR7</accession>
<evidence type="ECO:0000313" key="14">
    <source>
        <dbReference type="EMBL" id="TDP86686.1"/>
    </source>
</evidence>
<comment type="similarity">
    <text evidence="6">Belongs to the class-IV pyridoxal-phosphate-dependent aminotransferase family.</text>
</comment>
<comment type="caution">
    <text evidence="14">The sequence shown here is derived from an EMBL/GenBank/DDBJ whole genome shotgun (WGS) entry which is preliminary data.</text>
</comment>
<evidence type="ECO:0000256" key="13">
    <source>
        <dbReference type="ARBA" id="ARBA00049229"/>
    </source>
</evidence>
<dbReference type="InterPro" id="IPR036038">
    <property type="entry name" value="Aminotransferase-like"/>
</dbReference>
<evidence type="ECO:0000256" key="2">
    <source>
        <dbReference type="ARBA" id="ARBA00003109"/>
    </source>
</evidence>
<gene>
    <name evidence="14" type="ORF">EDD54_0565</name>
</gene>
<evidence type="ECO:0000256" key="7">
    <source>
        <dbReference type="ARBA" id="ARBA00013053"/>
    </source>
</evidence>
<dbReference type="GO" id="GO:0009082">
    <property type="term" value="P:branched-chain amino acid biosynthetic process"/>
    <property type="evidence" value="ECO:0007669"/>
    <property type="project" value="UniProtKB-KW"/>
</dbReference>
<evidence type="ECO:0000256" key="4">
    <source>
        <dbReference type="ARBA" id="ARBA00004931"/>
    </source>
</evidence>
<proteinExistence type="inferred from homology"/>
<comment type="function">
    <text evidence="2">Acts on leucine, isoleucine and valine.</text>
</comment>
<dbReference type="AlphaFoldDB" id="A0A4R6RLR7"/>
<evidence type="ECO:0000256" key="11">
    <source>
        <dbReference type="ARBA" id="ARBA00048212"/>
    </source>
</evidence>
<dbReference type="InterPro" id="IPR043132">
    <property type="entry name" value="BCAT-like_C"/>
</dbReference>
<comment type="catalytic activity">
    <reaction evidence="12">
        <text>L-isoleucine + 2-oxoglutarate = (S)-3-methyl-2-oxopentanoate + L-glutamate</text>
        <dbReference type="Rhea" id="RHEA:24801"/>
        <dbReference type="ChEBI" id="CHEBI:16810"/>
        <dbReference type="ChEBI" id="CHEBI:29985"/>
        <dbReference type="ChEBI" id="CHEBI:35146"/>
        <dbReference type="ChEBI" id="CHEBI:58045"/>
        <dbReference type="EC" id="2.6.1.42"/>
    </reaction>
</comment>
<evidence type="ECO:0000256" key="5">
    <source>
        <dbReference type="ARBA" id="ARBA00005072"/>
    </source>
</evidence>
<evidence type="ECO:0000256" key="3">
    <source>
        <dbReference type="ARBA" id="ARBA00004824"/>
    </source>
</evidence>
<dbReference type="GO" id="GO:0005829">
    <property type="term" value="C:cytosol"/>
    <property type="evidence" value="ECO:0007669"/>
    <property type="project" value="TreeGrafter"/>
</dbReference>
<dbReference type="RefSeq" id="WP_245515622.1">
    <property type="nucleotide sequence ID" value="NZ_BSPM01000008.1"/>
</dbReference>
<comment type="pathway">
    <text evidence="4">Amino-acid biosynthesis; L-valine biosynthesis; L-valine from pyruvate: step 4/4.</text>
</comment>
<dbReference type="Pfam" id="PF01063">
    <property type="entry name" value="Aminotran_4"/>
    <property type="match status" value="1"/>
</dbReference>
<protein>
    <recommendedName>
        <fullName evidence="8">Probable branched-chain-amino-acid aminotransferase</fullName>
        <ecNumber evidence="7">2.6.1.42</ecNumber>
    </recommendedName>
</protein>
<comment type="catalytic activity">
    <reaction evidence="11">
        <text>L-valine + 2-oxoglutarate = 3-methyl-2-oxobutanoate + L-glutamate</text>
        <dbReference type="Rhea" id="RHEA:24813"/>
        <dbReference type="ChEBI" id="CHEBI:11851"/>
        <dbReference type="ChEBI" id="CHEBI:16810"/>
        <dbReference type="ChEBI" id="CHEBI:29985"/>
        <dbReference type="ChEBI" id="CHEBI:57762"/>
        <dbReference type="EC" id="2.6.1.42"/>
    </reaction>
</comment>
<dbReference type="Gene3D" id="3.20.10.10">
    <property type="entry name" value="D-amino Acid Aminotransferase, subunit A, domain 2"/>
    <property type="match status" value="1"/>
</dbReference>
<dbReference type="InterPro" id="IPR001544">
    <property type="entry name" value="Aminotrans_IV"/>
</dbReference>